<gene>
    <name evidence="2" type="ORF">BDFB_002899</name>
</gene>
<name>A0A482V893_ASBVE</name>
<organism evidence="2 3">
    <name type="scientific">Asbolus verrucosus</name>
    <name type="common">Desert ironclad beetle</name>
    <dbReference type="NCBI Taxonomy" id="1661398"/>
    <lineage>
        <taxon>Eukaryota</taxon>
        <taxon>Metazoa</taxon>
        <taxon>Ecdysozoa</taxon>
        <taxon>Arthropoda</taxon>
        <taxon>Hexapoda</taxon>
        <taxon>Insecta</taxon>
        <taxon>Pterygota</taxon>
        <taxon>Neoptera</taxon>
        <taxon>Endopterygota</taxon>
        <taxon>Coleoptera</taxon>
        <taxon>Polyphaga</taxon>
        <taxon>Cucujiformia</taxon>
        <taxon>Tenebrionidae</taxon>
        <taxon>Pimeliinae</taxon>
        <taxon>Asbolus</taxon>
    </lineage>
</organism>
<evidence type="ECO:0000313" key="2">
    <source>
        <dbReference type="EMBL" id="RZB39408.1"/>
    </source>
</evidence>
<dbReference type="EMBL" id="QDEB01128469">
    <property type="protein sequence ID" value="RZB39408.1"/>
    <property type="molecule type" value="Genomic_DNA"/>
</dbReference>
<keyword evidence="3" id="KW-1185">Reference proteome</keyword>
<sequence length="220" mass="23242">MWEGVFPGGKSELAGCAASPRHVTPGSSRDSGLAARGGDLPIVVQRGMAELPEGAAPPEDQHPWRTYEHPLTAATTAMLNISGGAEDQSTAMGLIYEYYKFQPISGESKDKLADIWPASSQAGGILTSQLKATNGLVSGAGLELPTPPQLSSQDLQGLFINQHVGYTQAAASAQNFQLVKREPEDLSHHRKLECSSPSSVSLDGSIISGKQPRHKVTSVL</sequence>
<dbReference type="OrthoDB" id="7680836at2759"/>
<dbReference type="Proteomes" id="UP000292052">
    <property type="component" value="Unassembled WGS sequence"/>
</dbReference>
<accession>A0A482V893</accession>
<comment type="caution">
    <text evidence="2">The sequence shown here is derived from an EMBL/GenBank/DDBJ whole genome shotgun (WGS) entry which is preliminary data.</text>
</comment>
<feature type="region of interest" description="Disordered" evidence="1">
    <location>
        <begin position="13"/>
        <end position="36"/>
    </location>
</feature>
<evidence type="ECO:0000313" key="3">
    <source>
        <dbReference type="Proteomes" id="UP000292052"/>
    </source>
</evidence>
<feature type="compositionally biased region" description="Basic residues" evidence="1">
    <location>
        <begin position="211"/>
        <end position="220"/>
    </location>
</feature>
<protein>
    <submittedName>
        <fullName evidence="2">Uncharacterized protein</fullName>
    </submittedName>
</protein>
<evidence type="ECO:0000256" key="1">
    <source>
        <dbReference type="SAM" id="MobiDB-lite"/>
    </source>
</evidence>
<reference evidence="2 3" key="1">
    <citation type="submission" date="2017-03" db="EMBL/GenBank/DDBJ databases">
        <title>Genome of the blue death feigning beetle - Asbolus verrucosus.</title>
        <authorList>
            <person name="Rider S.D."/>
        </authorList>
    </citation>
    <scope>NUCLEOTIDE SEQUENCE [LARGE SCALE GENOMIC DNA]</scope>
    <source>
        <strain evidence="2">Butters</strain>
        <tissue evidence="2">Head and leg muscle</tissue>
    </source>
</reference>
<feature type="region of interest" description="Disordered" evidence="1">
    <location>
        <begin position="187"/>
        <end position="220"/>
    </location>
</feature>
<dbReference type="AlphaFoldDB" id="A0A482V893"/>
<proteinExistence type="predicted"/>